<dbReference type="SUPFAM" id="SSF56112">
    <property type="entry name" value="Protein kinase-like (PK-like)"/>
    <property type="match status" value="1"/>
</dbReference>
<accession>A0A1F6NBT9</accession>
<dbReference type="EMBL" id="MFQK01000007">
    <property type="protein sequence ID" value="OGH81268.1"/>
    <property type="molecule type" value="Genomic_DNA"/>
</dbReference>
<dbReference type="InterPro" id="IPR000719">
    <property type="entry name" value="Prot_kinase_dom"/>
</dbReference>
<sequence length="236" mass="27140">MERSGEFHLVESGKSWEKKVWVEVVDFIKHSFNPNIDLSQRIKDEVTNPERYLGHGGAGKVFDLGNNVCIKMMRNRHADPNRELYNLGNSVSVEAEIQNRLRDFEVQGVFVPHIVGYYAGKESAAIVMERLEAVNLQEIINKKAELPENFNLDAFFDGLYAYVEEMHDKFKIVHNDLEARNVMVDQKTGQARVIDFGRSIVLTDKGNENERLKDKDFEKIDTIFSKLETFLKTKAA</sequence>
<dbReference type="GO" id="GO:0004674">
    <property type="term" value="F:protein serine/threonine kinase activity"/>
    <property type="evidence" value="ECO:0007669"/>
    <property type="project" value="TreeGrafter"/>
</dbReference>
<dbReference type="PANTHER" id="PTHR44167">
    <property type="entry name" value="OVARIAN-SPECIFIC SERINE/THREONINE-PROTEIN KINASE LOK-RELATED"/>
    <property type="match status" value="1"/>
</dbReference>
<dbReference type="PROSITE" id="PS50011">
    <property type="entry name" value="PROTEIN_KINASE_DOM"/>
    <property type="match status" value="1"/>
</dbReference>
<dbReference type="STRING" id="1798689.A3I29_02600"/>
<gene>
    <name evidence="2" type="ORF">A3I29_02600</name>
</gene>
<proteinExistence type="predicted"/>
<evidence type="ECO:0000313" key="2">
    <source>
        <dbReference type="EMBL" id="OGH81268.1"/>
    </source>
</evidence>
<protein>
    <recommendedName>
        <fullName evidence="1">Protein kinase domain-containing protein</fullName>
    </recommendedName>
</protein>
<evidence type="ECO:0000259" key="1">
    <source>
        <dbReference type="PROSITE" id="PS50011"/>
    </source>
</evidence>
<organism evidence="2 3">
    <name type="scientific">Candidatus Magasanikbacteria bacterium RIFCSPLOWO2_02_FULL_44_11</name>
    <dbReference type="NCBI Taxonomy" id="1798689"/>
    <lineage>
        <taxon>Bacteria</taxon>
        <taxon>Candidatus Magasanikiibacteriota</taxon>
    </lineage>
</organism>
<dbReference type="InterPro" id="IPR011009">
    <property type="entry name" value="Kinase-like_dom_sf"/>
</dbReference>
<feature type="domain" description="Protein kinase" evidence="1">
    <location>
        <begin position="47"/>
        <end position="236"/>
    </location>
</feature>
<comment type="caution">
    <text evidence="2">The sequence shown here is derived from an EMBL/GenBank/DDBJ whole genome shotgun (WGS) entry which is preliminary data.</text>
</comment>
<dbReference type="Pfam" id="PF00069">
    <property type="entry name" value="Pkinase"/>
    <property type="match status" value="1"/>
</dbReference>
<dbReference type="GO" id="GO:0005737">
    <property type="term" value="C:cytoplasm"/>
    <property type="evidence" value="ECO:0007669"/>
    <property type="project" value="TreeGrafter"/>
</dbReference>
<dbReference type="PANTHER" id="PTHR44167:SF18">
    <property type="entry name" value="PROTEIN KINASE DOMAIN-CONTAINING PROTEIN"/>
    <property type="match status" value="1"/>
</dbReference>
<dbReference type="Proteomes" id="UP000178726">
    <property type="component" value="Unassembled WGS sequence"/>
</dbReference>
<dbReference type="Gene3D" id="1.10.510.10">
    <property type="entry name" value="Transferase(Phosphotransferase) domain 1"/>
    <property type="match status" value="1"/>
</dbReference>
<evidence type="ECO:0000313" key="3">
    <source>
        <dbReference type="Proteomes" id="UP000178726"/>
    </source>
</evidence>
<dbReference type="GO" id="GO:0005524">
    <property type="term" value="F:ATP binding"/>
    <property type="evidence" value="ECO:0007669"/>
    <property type="project" value="InterPro"/>
</dbReference>
<name>A0A1F6NBT9_9BACT</name>
<reference evidence="2 3" key="1">
    <citation type="journal article" date="2016" name="Nat. Commun.">
        <title>Thousands of microbial genomes shed light on interconnected biogeochemical processes in an aquifer system.</title>
        <authorList>
            <person name="Anantharaman K."/>
            <person name="Brown C.T."/>
            <person name="Hug L.A."/>
            <person name="Sharon I."/>
            <person name="Castelle C.J."/>
            <person name="Probst A.J."/>
            <person name="Thomas B.C."/>
            <person name="Singh A."/>
            <person name="Wilkins M.J."/>
            <person name="Karaoz U."/>
            <person name="Brodie E.L."/>
            <person name="Williams K.H."/>
            <person name="Hubbard S.S."/>
            <person name="Banfield J.F."/>
        </authorList>
    </citation>
    <scope>NUCLEOTIDE SEQUENCE [LARGE SCALE GENOMIC DNA]</scope>
</reference>
<dbReference type="AlphaFoldDB" id="A0A1F6NBT9"/>